<dbReference type="RefSeq" id="WP_140740460.1">
    <property type="nucleotide sequence ID" value="NZ_RCZM01000003.1"/>
</dbReference>
<evidence type="ECO:0000313" key="1">
    <source>
        <dbReference type="EMBL" id="TPG17281.1"/>
    </source>
</evidence>
<organism evidence="1 2">
    <name type="scientific">Pedococcus bigeumensis</name>
    <dbReference type="NCBI Taxonomy" id="433644"/>
    <lineage>
        <taxon>Bacteria</taxon>
        <taxon>Bacillati</taxon>
        <taxon>Actinomycetota</taxon>
        <taxon>Actinomycetes</taxon>
        <taxon>Micrococcales</taxon>
        <taxon>Intrasporangiaceae</taxon>
        <taxon>Pedococcus</taxon>
    </lineage>
</organism>
<protein>
    <submittedName>
        <fullName evidence="1">Uncharacterized protein</fullName>
    </submittedName>
</protein>
<comment type="caution">
    <text evidence="1">The sequence shown here is derived from an EMBL/GenBank/DDBJ whole genome shotgun (WGS) entry which is preliminary data.</text>
</comment>
<dbReference type="AlphaFoldDB" id="A0A502CZU3"/>
<dbReference type="Proteomes" id="UP000317722">
    <property type="component" value="Unassembled WGS sequence"/>
</dbReference>
<dbReference type="OrthoDB" id="3790091at2"/>
<gene>
    <name evidence="1" type="ORF">EAH86_11065</name>
</gene>
<evidence type="ECO:0000313" key="2">
    <source>
        <dbReference type="Proteomes" id="UP000317722"/>
    </source>
</evidence>
<name>A0A502CZU3_9MICO</name>
<keyword evidence="2" id="KW-1185">Reference proteome</keyword>
<reference evidence="1 2" key="1">
    <citation type="journal article" date="2019" name="Environ. Microbiol.">
        <title>Species interactions and distinct microbial communities in high Arctic permafrost affected cryosols are associated with the CH4 and CO2 gas fluxes.</title>
        <authorList>
            <person name="Altshuler I."/>
            <person name="Hamel J."/>
            <person name="Turney S."/>
            <person name="Magnuson E."/>
            <person name="Levesque R."/>
            <person name="Greer C."/>
            <person name="Whyte L.G."/>
        </authorList>
    </citation>
    <scope>NUCLEOTIDE SEQUENCE [LARGE SCALE GENOMIC DNA]</scope>
    <source>
        <strain evidence="1 2">S9.3A</strain>
    </source>
</reference>
<dbReference type="EMBL" id="RCZM01000003">
    <property type="protein sequence ID" value="TPG17281.1"/>
    <property type="molecule type" value="Genomic_DNA"/>
</dbReference>
<accession>A0A502CZU3</accession>
<sequence length="100" mass="10892">MATEAIADDQLERPACWCCGEAFDEHDLSRLGSHPEVGVCAGCAQWLYRRARASAEAGTRTPGSSVRRGIAAARPRVIRAGLQDWPVLGALLRRLDKHLP</sequence>
<proteinExistence type="predicted"/>